<organism evidence="2 3">
    <name type="scientific">Heterodermia speciosa</name>
    <dbReference type="NCBI Taxonomy" id="116794"/>
    <lineage>
        <taxon>Eukaryota</taxon>
        <taxon>Fungi</taxon>
        <taxon>Dikarya</taxon>
        <taxon>Ascomycota</taxon>
        <taxon>Pezizomycotina</taxon>
        <taxon>Lecanoromycetes</taxon>
        <taxon>OSLEUM clade</taxon>
        <taxon>Lecanoromycetidae</taxon>
        <taxon>Caliciales</taxon>
        <taxon>Physciaceae</taxon>
        <taxon>Heterodermia</taxon>
    </lineage>
</organism>
<comment type="caution">
    <text evidence="2">The sequence shown here is derived from an EMBL/GenBank/DDBJ whole genome shotgun (WGS) entry which is preliminary data.</text>
</comment>
<dbReference type="PANTHER" id="PTHR38791">
    <property type="entry name" value="ZN(II)2CYS6 TRANSCRIPTION FACTOR (EUROFUNG)-RELATED-RELATED"/>
    <property type="match status" value="1"/>
</dbReference>
<dbReference type="InterPro" id="IPR001138">
    <property type="entry name" value="Zn2Cys6_DnaBD"/>
</dbReference>
<dbReference type="InterPro" id="IPR053175">
    <property type="entry name" value="DHMBA_Reg_Transcription_Factor"/>
</dbReference>
<keyword evidence="1" id="KW-0539">Nucleus</keyword>
<evidence type="ECO:0000256" key="1">
    <source>
        <dbReference type="ARBA" id="ARBA00023242"/>
    </source>
</evidence>
<keyword evidence="3" id="KW-1185">Reference proteome</keyword>
<evidence type="ECO:0000313" key="2">
    <source>
        <dbReference type="EMBL" id="CAF9939396.1"/>
    </source>
</evidence>
<sequence>MPDMPSTKGQSKHSEAPRTRFALLPFFGENLTSHQCDQTLPVCTNCTKIGRPCLGYRDQADLIFLNENEATARRVRSRAAPPGRAPLSQAYSSGSFHSPILGARRYVPDADRSDVDPTPVPLSLIPNLTPTIDERAVNFFFSNHTIGVSLPSRGFIDHMHAHPDYDLDDNLLSSIKAVGLAGVFNVTKAPGLMLEASKRYTTAVRHLNSALQSPVEVKKDTTLMAVMILGIFENLVGRSENSLVAWAAHLNGAAALMKIRGPEQMKTATARRLYGQITAMLAASCLQQEIELPEHIFELRLELDKYVNVKEITWENHRVLILFTNLYAKVKKGKLTDLQEIFRQCLELDDKLVQVFSDVTPNWTFSTIYTDDDPELVYNGRFHVYQHALSAQMWNGMRAIRMMLNEMIRNVLLNGFSMKPPLFVHKAHTKQLQKSTDALYKISSDIISSVPQYLGYTVKGNSISPHNSVGSRKSVLTRNAGHMWSGFLNTSQDLPDLKTSSVPLLRTAGYQLPWALFLVGTTGIATESVVRWVINTLKEFARILGIQQATILAENLELTRLPHFATGI</sequence>
<gene>
    <name evidence="2" type="ORF">HETSPECPRED_001768</name>
</gene>
<dbReference type="OrthoDB" id="5429770at2759"/>
<dbReference type="GO" id="GO:0000981">
    <property type="term" value="F:DNA-binding transcription factor activity, RNA polymerase II-specific"/>
    <property type="evidence" value="ECO:0007669"/>
    <property type="project" value="InterPro"/>
</dbReference>
<dbReference type="InterPro" id="IPR021858">
    <property type="entry name" value="Fun_TF"/>
</dbReference>
<dbReference type="EMBL" id="CAJPDS010000130">
    <property type="protein sequence ID" value="CAF9939396.1"/>
    <property type="molecule type" value="Genomic_DNA"/>
</dbReference>
<evidence type="ECO:0008006" key="4">
    <source>
        <dbReference type="Google" id="ProtNLM"/>
    </source>
</evidence>
<protein>
    <recommendedName>
        <fullName evidence="4">Zn(2)-C6 fungal-type domain-containing protein</fullName>
    </recommendedName>
</protein>
<dbReference type="PANTHER" id="PTHR38791:SF5">
    <property type="entry name" value="TRANSCRIPTION FACTOR DBAG-RELATED"/>
    <property type="match status" value="1"/>
</dbReference>
<proteinExistence type="predicted"/>
<dbReference type="GO" id="GO:0008270">
    <property type="term" value="F:zinc ion binding"/>
    <property type="evidence" value="ECO:0007669"/>
    <property type="project" value="InterPro"/>
</dbReference>
<dbReference type="Pfam" id="PF11951">
    <property type="entry name" value="Fungal_trans_2"/>
    <property type="match status" value="1"/>
</dbReference>
<name>A0A8H3J294_9LECA</name>
<evidence type="ECO:0000313" key="3">
    <source>
        <dbReference type="Proteomes" id="UP000664521"/>
    </source>
</evidence>
<dbReference type="CDD" id="cd00067">
    <property type="entry name" value="GAL4"/>
    <property type="match status" value="1"/>
</dbReference>
<dbReference type="AlphaFoldDB" id="A0A8H3J294"/>
<reference evidence="2" key="1">
    <citation type="submission" date="2021-03" db="EMBL/GenBank/DDBJ databases">
        <authorList>
            <person name="Tagirdzhanova G."/>
        </authorList>
    </citation>
    <scope>NUCLEOTIDE SEQUENCE</scope>
</reference>
<accession>A0A8H3J294</accession>
<dbReference type="Proteomes" id="UP000664521">
    <property type="component" value="Unassembled WGS sequence"/>
</dbReference>